<keyword evidence="3" id="KW-1185">Reference proteome</keyword>
<dbReference type="AlphaFoldDB" id="A0A4S8ML88"/>
<protein>
    <submittedName>
        <fullName evidence="2">Uncharacterized protein</fullName>
    </submittedName>
</protein>
<dbReference type="Proteomes" id="UP000297245">
    <property type="component" value="Unassembled WGS sequence"/>
</dbReference>
<evidence type="ECO:0000313" key="2">
    <source>
        <dbReference type="EMBL" id="THV03565.1"/>
    </source>
</evidence>
<evidence type="ECO:0000256" key="1">
    <source>
        <dbReference type="SAM" id="MobiDB-lite"/>
    </source>
</evidence>
<accession>A0A4S8ML88</accession>
<name>A0A4S8ML88_DENBC</name>
<proteinExistence type="predicted"/>
<dbReference type="EMBL" id="ML179065">
    <property type="protein sequence ID" value="THV03565.1"/>
    <property type="molecule type" value="Genomic_DNA"/>
</dbReference>
<sequence length="234" mass="26644">MPVPLQSSSAETSLSHYSRKKKLIYSRLFESCTINVRKHRLHWMYISGRRWKKYVWKARNEDPLFTIFIHGPSSRSVPMLVNEHTTGGDVFEVLWRTGLAPKGVTLGISFSLFGSHKNLDLRIPLVQQGVERDCNIRMRVHLLGGADQDISTDSVTTGEAGPSRASRRLGTSSRMTQAIYEIGLNPNGEVPKKRHRAIRRPKPTNDHMADLCRKSNFGLIMRSLKNEFLDESQE</sequence>
<organism evidence="2 3">
    <name type="scientific">Dendrothele bispora (strain CBS 962.96)</name>
    <dbReference type="NCBI Taxonomy" id="1314807"/>
    <lineage>
        <taxon>Eukaryota</taxon>
        <taxon>Fungi</taxon>
        <taxon>Dikarya</taxon>
        <taxon>Basidiomycota</taxon>
        <taxon>Agaricomycotina</taxon>
        <taxon>Agaricomycetes</taxon>
        <taxon>Agaricomycetidae</taxon>
        <taxon>Agaricales</taxon>
        <taxon>Agaricales incertae sedis</taxon>
        <taxon>Dendrothele</taxon>
    </lineage>
</organism>
<evidence type="ECO:0000313" key="3">
    <source>
        <dbReference type="Proteomes" id="UP000297245"/>
    </source>
</evidence>
<reference evidence="2 3" key="1">
    <citation type="journal article" date="2019" name="Nat. Ecol. Evol.">
        <title>Megaphylogeny resolves global patterns of mushroom evolution.</title>
        <authorList>
            <person name="Varga T."/>
            <person name="Krizsan K."/>
            <person name="Foldi C."/>
            <person name="Dima B."/>
            <person name="Sanchez-Garcia M."/>
            <person name="Sanchez-Ramirez S."/>
            <person name="Szollosi G.J."/>
            <person name="Szarkandi J.G."/>
            <person name="Papp V."/>
            <person name="Albert L."/>
            <person name="Andreopoulos W."/>
            <person name="Angelini C."/>
            <person name="Antonin V."/>
            <person name="Barry K.W."/>
            <person name="Bougher N.L."/>
            <person name="Buchanan P."/>
            <person name="Buyck B."/>
            <person name="Bense V."/>
            <person name="Catcheside P."/>
            <person name="Chovatia M."/>
            <person name="Cooper J."/>
            <person name="Damon W."/>
            <person name="Desjardin D."/>
            <person name="Finy P."/>
            <person name="Geml J."/>
            <person name="Haridas S."/>
            <person name="Hughes K."/>
            <person name="Justo A."/>
            <person name="Karasinski D."/>
            <person name="Kautmanova I."/>
            <person name="Kiss B."/>
            <person name="Kocsube S."/>
            <person name="Kotiranta H."/>
            <person name="LaButti K.M."/>
            <person name="Lechner B.E."/>
            <person name="Liimatainen K."/>
            <person name="Lipzen A."/>
            <person name="Lukacs Z."/>
            <person name="Mihaltcheva S."/>
            <person name="Morgado L.N."/>
            <person name="Niskanen T."/>
            <person name="Noordeloos M.E."/>
            <person name="Ohm R.A."/>
            <person name="Ortiz-Santana B."/>
            <person name="Ovrebo C."/>
            <person name="Racz N."/>
            <person name="Riley R."/>
            <person name="Savchenko A."/>
            <person name="Shiryaev A."/>
            <person name="Soop K."/>
            <person name="Spirin V."/>
            <person name="Szebenyi C."/>
            <person name="Tomsovsky M."/>
            <person name="Tulloss R.E."/>
            <person name="Uehling J."/>
            <person name="Grigoriev I.V."/>
            <person name="Vagvolgyi C."/>
            <person name="Papp T."/>
            <person name="Martin F.M."/>
            <person name="Miettinen O."/>
            <person name="Hibbett D.S."/>
            <person name="Nagy L.G."/>
        </authorList>
    </citation>
    <scope>NUCLEOTIDE SEQUENCE [LARGE SCALE GENOMIC DNA]</scope>
    <source>
        <strain evidence="2 3">CBS 962.96</strain>
    </source>
</reference>
<feature type="region of interest" description="Disordered" evidence="1">
    <location>
        <begin position="151"/>
        <end position="171"/>
    </location>
</feature>
<gene>
    <name evidence="2" type="ORF">K435DRAFT_791607</name>
</gene>
<dbReference type="OrthoDB" id="3061928at2759"/>